<evidence type="ECO:0000256" key="1">
    <source>
        <dbReference type="ARBA" id="ARBA00022801"/>
    </source>
</evidence>
<proteinExistence type="predicted"/>
<dbReference type="EMBL" id="LCJB01000011">
    <property type="protein sequence ID" value="KKT71685.1"/>
    <property type="molecule type" value="Genomic_DNA"/>
</dbReference>
<keyword evidence="1" id="KW-0378">Hydrolase</keyword>
<dbReference type="InterPro" id="IPR008979">
    <property type="entry name" value="Galactose-bd-like_sf"/>
</dbReference>
<evidence type="ECO:0000313" key="4">
    <source>
        <dbReference type="Proteomes" id="UP000034154"/>
    </source>
</evidence>
<feature type="domain" description="CBM-cenC" evidence="2">
    <location>
        <begin position="739"/>
        <end position="831"/>
    </location>
</feature>
<dbReference type="GO" id="GO:0016798">
    <property type="term" value="F:hydrolase activity, acting on glycosyl bonds"/>
    <property type="evidence" value="ECO:0007669"/>
    <property type="project" value="InterPro"/>
</dbReference>
<feature type="non-terminal residue" evidence="3">
    <location>
        <position position="3059"/>
    </location>
</feature>
<dbReference type="InterPro" id="IPR003305">
    <property type="entry name" value="CenC_carb-bd"/>
</dbReference>
<comment type="caution">
    <text evidence="3">The sequence shown here is derived from an EMBL/GenBank/DDBJ whole genome shotgun (WGS) entry which is preliminary data.</text>
</comment>
<evidence type="ECO:0000259" key="2">
    <source>
        <dbReference type="Pfam" id="PF02018"/>
    </source>
</evidence>
<name>A0A0G1JK21_9BACT</name>
<protein>
    <recommendedName>
        <fullName evidence="2">CBM-cenC domain-containing protein</fullName>
    </recommendedName>
</protein>
<dbReference type="Pfam" id="PF02018">
    <property type="entry name" value="CBM_4_9"/>
    <property type="match status" value="1"/>
</dbReference>
<sequence>MDRKKNQRKHFASWLMALMVLFLLLPTWFLGPEAHAGNRKFFSSPEFLVRLGLEQATAAACVNKMPPDPACAQESISEAYDLTFGELIGPMLKATAMTVLVDSFQYVLDTLAYQSAVWITTGGSGESPLFETSSAPDAWNKFGLDVAANAVGSLSDGLQDYLDVEFNLCAPPNPVFRAGLALGIKSTYRPTAPKCDWQSIQSNWEGFVQTIEQTSASPTEAILNEVAKGLRPGQNSLSYFVEANIKVNEKTLEKKQNLWSDFLANKRFKDVSDFVTGTVETPAEVVSGSFQAQLQFTKEGKLDKAMDAAVADSDILLMMLKQTTSVFLTTLISKGVDRFIQNGLYKSDSEEADPFDDESSSSFGRSQAEEFFSDLISTTPMSLDNYSILTQFTTCTSGTSLVRQANNCVMDLSMFGVVTRSSAGEGITVGQAMADGKLFGDWALYSPNDLTHNQDPNCYTYGYCYGNLVKLRKARILPIGWEIAAASEQNSVSSPITLQEVVAGFNDCNSDNKLDAEHPWCHLIDPNWIIKYPEQRCDASMIGEQLISADLAGRSGSCVDDPSCVGEDADGNCLGYGYCVREKNTWDFNGDACPADYATCMSFTNSETSVKSNWLLNTLDQGICSSANAGCLWYRTNKYATNAGTVTDTSDDTYEWLPTNDLYLTAGRENDVLSFDSSGTPTARTTYDYDVDGDGVEEGSYNVYSFEDRIYLNSEVEYCSEETVGCSKVYPVNDSLSLNLIRNASFEDDEDDNGAADFWTTTATDDFIYDESGSYAFSGTDSYYLDGPELNQSQIRLQPNRFYTLSFYAQGSASDSMATLSLELKDSSNTSVVLTGYSTDCSLSGTDTVTLSSNSSLGTSSFASYDCTFTTPSLSDSRDWIVGALTIKSTATIYIDAIQLEVGEVPSDFHEDYSDVSPAVEYLQLAPAWLGCEGKATDPADCDNYTQVCSATEVGCSLYTPVDGDPSVPAIISETDQCPSECVGYATYKQESTDYDAEEFPLYFISDSANTCSSAYVGCDEFTNLETEEIETYSYLRACVTPEMNAGEVFFTWEGSDAAGYQLVSYLLLSSQLAVNDTVGYTEGTASVSDDTSAGNAPCTSWEVSSVNDLICTDDLDVLKIIDECNEHADILTNPDCREFYDSLGVIHYRLFSETVSVSDDCTAYRKTEIDATDCAYSGGFMTAAGECRYYLEPNESTVCPVAMAGCREYTGGSSRNSSSILTEYFEYGTYDGYTSTDASLAISNESVAVDGHSLKVTTTSSNSRVIVAPDNIVAGKTYVLKFWASGTGSVRPSLVDNGGDDDAHFFSDEVTELSSSWQLYEIGPIETTGSDFAIFDETAVLAFDFSASGQVVYLDNIELVQTEEDLTLIKDSWVTPSTCDETAAGASSPQYYLGCEEYADQNDTTYYLYQFSGLCSESVVGCEAFFDTQNSTSSYTQVFNATCYNPIDTDGDGIYAYTALDIAEDVLSSATACEVSGEEVCTIIAGRNNCQFNSDSNLPTPLPTNVVFGPETVYVPTDEVVYLVSSSDYSCTSENMGCTEVGLPVFSQDKSVVTAFESTYILNQPDSYDSTLCSDESLFCAEWASTSDGNYYFKDPGEQSCEYKTGVSLNNISYSGWFRSGTTQFCYGTGYCSEDTGVACTNDAACALGGDGTCVINFGSYIKNGNVSGLWFNGDTNYTGWAGSCSSSYDQCSEFIEPLATEEGNSAEGTSYFFLDNSSIAEEKKNTTDRCDGQMSLLDGCVLFNDTMDTNLAYSASASYMASEHADILFGEEPRSMQDPVSCPGGGDFSLTTGGTVDLCANRCYYELTTGSEITNLWGEVVASAFLSSSCVSDNDCQTGLDQYNREIAGTCLNLETSDLDVYALENDTNRVIKVYRDRQCAEWLACDDSQSAWDEKTNSWVNVCQGIGLCNEFSSGGNDNFCSGWVQEQPVILDADKYSSRDVSWYGLDYSGYAIPNLLPAQFLDQYNIAPMGYCYNAGSIVEPSVACDTGSDCRGIGAAAYCVLAEDLPEDYSFDSNQWYLVYLASTCDETDGEACTAGFCTDTGNACTEDGDCPDGECIIGYCEAAWPDSYCTSDDDCLAYDSTGGLTCENGSCVEVIYETDGSGAQETCVADSDCGSSSLGLSAECIPAALAKTGTCYNNICLVDRDGQPFNPTYAEDKTCRGYPEIDSPFLASKIVDNWLNPSDYLSFTSADENPETADSVPYDFVYGFRDTPTCALTEVTPGVCNSGGEECFSDADCPTGESCEGAILEESADCLCSYEKAKYGSGAIKRYYPLDTERDEVLTGVCSGGSTPGLECETDADCTVDESLSGGTCEKLNRLDTVYGWDGYCLERDVSTQLFGSTDSMDRTCLTWLPIDKLNGSRDAYANDTDAGYNAGDTYYCAEIEEAYNIGTTDKGCAEGYGTCQDGSWSEFTARMCEDGDCLGSVVCPEGFFAVMGGCEDLESEGGFASICEDDGDKDCPFFCVPKASYKTESDGDGQIGDPCLAPGTSDNVPDLINEASSCDESPGVYVATSIASSMRGGSLESGQNFYIYIPSGNFQEVIDFYDDCEVDGVLAGAGLDAYISPYPEISEIPVQESGIHGFDGLNYNIGTYAACTSVVQVASNISDPNSGNYNQAWTNRVWTQNPSLYSLAGSSSMYLGYTTNTSPTIFGQAVDPNTMNGLPDPYPHHVGVCTDLDPEIQGFSVSTPEIIVNMSTDGTCSSEDLFVSYTGDLLEAMPLSTILGISGGDSGEVESSDALGIFCEDRDGDGDSDCDGCTSDAECNFGVTCDWDGSAAEGTCIGGEKNGAPCINDENCYFMECIREEDVEMATVTTFCNYGGSVTTTLAVDDYNNARNLLKQIFAESYSLWSFDDGYDNIDSFSVDGVTSEWLGSKGGFTEDTLTAADSWIWNDVTASGDDYGERFNDGDPTPPTIASVGLCYGSDCLEQNEGKFSVNGYDSDTLEAEGGSYHAIVNFFAWANNNQMPLRDVTVDWGDDHDNPRYTDYAWPLGSQSGTVGDETSYYKNRRGLIDRNNSYCLSAADEFGLSSSACLTAYFSFAHDYTCSRGLAG</sequence>
<accession>A0A0G1JK21</accession>
<gene>
    <name evidence="3" type="ORF">UW63_C0011G0016</name>
</gene>
<dbReference type="Gene3D" id="2.60.120.260">
    <property type="entry name" value="Galactose-binding domain-like"/>
    <property type="match status" value="2"/>
</dbReference>
<organism evidence="3 4">
    <name type="scientific">Candidatus Uhrbacteria bacterium GW2011_GWF2_44_350</name>
    <dbReference type="NCBI Taxonomy" id="1619000"/>
    <lineage>
        <taxon>Bacteria</taxon>
        <taxon>Candidatus Uhriibacteriota</taxon>
    </lineage>
</organism>
<dbReference type="Proteomes" id="UP000034154">
    <property type="component" value="Unassembled WGS sequence"/>
</dbReference>
<dbReference type="SUPFAM" id="SSF49785">
    <property type="entry name" value="Galactose-binding domain-like"/>
    <property type="match status" value="2"/>
</dbReference>
<reference evidence="3 4" key="1">
    <citation type="journal article" date="2015" name="Nature">
        <title>rRNA introns, odd ribosomes, and small enigmatic genomes across a large radiation of phyla.</title>
        <authorList>
            <person name="Brown C.T."/>
            <person name="Hug L.A."/>
            <person name="Thomas B.C."/>
            <person name="Sharon I."/>
            <person name="Castelle C.J."/>
            <person name="Singh A."/>
            <person name="Wilkins M.J."/>
            <person name="Williams K.H."/>
            <person name="Banfield J.F."/>
        </authorList>
    </citation>
    <scope>NUCLEOTIDE SEQUENCE [LARGE SCALE GENOMIC DNA]</scope>
</reference>
<evidence type="ECO:0000313" key="3">
    <source>
        <dbReference type="EMBL" id="KKT71685.1"/>
    </source>
</evidence>